<dbReference type="GeneID" id="85015136"/>
<gene>
    <name evidence="8" type="ORF">HNQ46_001599</name>
</gene>
<dbReference type="AlphaFoldDB" id="A0A7W9SG82"/>
<feature type="domain" description="ABC3 transporter permease C-terminal" evidence="7">
    <location>
        <begin position="63"/>
        <end position="178"/>
    </location>
</feature>
<dbReference type="Proteomes" id="UP000522163">
    <property type="component" value="Unassembled WGS sequence"/>
</dbReference>
<feature type="transmembrane region" description="Helical" evidence="6">
    <location>
        <begin position="54"/>
        <end position="77"/>
    </location>
</feature>
<accession>A0A7W9SG82</accession>
<dbReference type="InterPro" id="IPR052536">
    <property type="entry name" value="ABC-4_Integral_Memb_Prot"/>
</dbReference>
<evidence type="ECO:0000256" key="4">
    <source>
        <dbReference type="ARBA" id="ARBA00022989"/>
    </source>
</evidence>
<dbReference type="EMBL" id="JACHHH010000008">
    <property type="protein sequence ID" value="MBB6041609.1"/>
    <property type="molecule type" value="Genomic_DNA"/>
</dbReference>
<name>A0A7W9SG82_9FIRM</name>
<feature type="transmembrane region" description="Helical" evidence="6">
    <location>
        <begin position="603"/>
        <end position="625"/>
    </location>
</feature>
<evidence type="ECO:0000313" key="8">
    <source>
        <dbReference type="EMBL" id="MBB6041609.1"/>
    </source>
</evidence>
<dbReference type="Pfam" id="PF02687">
    <property type="entry name" value="FtsX"/>
    <property type="match status" value="1"/>
</dbReference>
<feature type="transmembrane region" description="Helical" evidence="6">
    <location>
        <begin position="109"/>
        <end position="135"/>
    </location>
</feature>
<evidence type="ECO:0000256" key="1">
    <source>
        <dbReference type="ARBA" id="ARBA00004651"/>
    </source>
</evidence>
<feature type="transmembrane region" description="Helical" evidence="6">
    <location>
        <begin position="201"/>
        <end position="224"/>
    </location>
</feature>
<keyword evidence="6" id="KW-0813">Transport</keyword>
<comment type="subcellular location">
    <subcellularLocation>
        <location evidence="1 6">Cell membrane</location>
        <topology evidence="1 6">Multi-pass membrane protein</topology>
    </subcellularLocation>
</comment>
<dbReference type="PANTHER" id="PTHR46795:SF3">
    <property type="entry name" value="ABC TRANSPORTER PERMEASE"/>
    <property type="match status" value="1"/>
</dbReference>
<dbReference type="PIRSF" id="PIRSF018968">
    <property type="entry name" value="ABC_permease_BceB"/>
    <property type="match status" value="1"/>
</dbReference>
<dbReference type="InterPro" id="IPR027022">
    <property type="entry name" value="ABC_permease_BceB-typ"/>
</dbReference>
<comment type="similarity">
    <text evidence="6">Belongs to the ABC-4 integral membrane protein family.</text>
</comment>
<keyword evidence="5 6" id="KW-0472">Membrane</keyword>
<evidence type="ECO:0000256" key="6">
    <source>
        <dbReference type="PIRNR" id="PIRNR018968"/>
    </source>
</evidence>
<dbReference type="GO" id="GO:0005886">
    <property type="term" value="C:plasma membrane"/>
    <property type="evidence" value="ECO:0007669"/>
    <property type="project" value="UniProtKB-SubCell"/>
</dbReference>
<protein>
    <submittedName>
        <fullName evidence="8">Putative ABC transport system permease protein</fullName>
    </submittedName>
</protein>
<keyword evidence="3 6" id="KW-0812">Transmembrane</keyword>
<keyword evidence="4 6" id="KW-1133">Transmembrane helix</keyword>
<feature type="transmembrane region" description="Helical" evidence="6">
    <location>
        <begin position="283"/>
        <end position="310"/>
    </location>
</feature>
<keyword evidence="2 6" id="KW-1003">Cell membrane</keyword>
<reference evidence="8 9" key="1">
    <citation type="submission" date="2020-08" db="EMBL/GenBank/DDBJ databases">
        <title>Genomic Encyclopedia of Type Strains, Phase IV (KMG-IV): sequencing the most valuable type-strain genomes for metagenomic binning, comparative biology and taxonomic classification.</title>
        <authorList>
            <person name="Goeker M."/>
        </authorList>
    </citation>
    <scope>NUCLEOTIDE SEQUENCE [LARGE SCALE GENOMIC DNA]</scope>
    <source>
        <strain evidence="8 9">DSM 17245</strain>
    </source>
</reference>
<comment type="caution">
    <text evidence="8">The sequence shown here is derived from an EMBL/GenBank/DDBJ whole genome shotgun (WGS) entry which is preliminary data.</text>
</comment>
<evidence type="ECO:0000256" key="2">
    <source>
        <dbReference type="ARBA" id="ARBA00022475"/>
    </source>
</evidence>
<dbReference type="InterPro" id="IPR003838">
    <property type="entry name" value="ABC3_permease_C"/>
</dbReference>
<evidence type="ECO:0000313" key="9">
    <source>
        <dbReference type="Proteomes" id="UP000522163"/>
    </source>
</evidence>
<dbReference type="GO" id="GO:0055085">
    <property type="term" value="P:transmembrane transport"/>
    <property type="evidence" value="ECO:0007669"/>
    <property type="project" value="UniProtKB-UniRule"/>
</dbReference>
<dbReference type="RefSeq" id="WP_183684209.1">
    <property type="nucleotide sequence ID" value="NZ_JACHHH010000008.1"/>
</dbReference>
<proteinExistence type="inferred from homology"/>
<feature type="transmembrane region" description="Helical" evidence="6">
    <location>
        <begin position="155"/>
        <end position="180"/>
    </location>
</feature>
<feature type="transmembrane region" description="Helical" evidence="6">
    <location>
        <begin position="230"/>
        <end position="254"/>
    </location>
</feature>
<evidence type="ECO:0000256" key="5">
    <source>
        <dbReference type="ARBA" id="ARBA00023136"/>
    </source>
</evidence>
<sequence length="671" mass="76243">MSFFMARRFALKNLQANRLLEIPFVLSSGIMGMLFFIMASLLGNHYVETRHRDLPLFIQVGTILLCIFTFIFIQYAVNFMLKKRNKEFALYGILGLEKKHIRKIIAIEFFFLFAFIFVLSIVGGYLFGQMVFLMLNFIMKDVSGRLMDFPFSFSALFYTTVLLLCLYLFTLLRSSFRISFSTPMELLQKGHEGEGEPKSRVILSLIGFLLLGIGYGVALLIQGLLSSFNYFFLAVLAVIFATYLLYISFSVLILKMEIKRPSYYRPEKFLSISGLLYRIKGNAISLASISILSTGVILSLATTICMYANIQNKGNSLFSREYSMELSPFSYPEKEGEDLKQSLNQMVLESVNSPTEVEGLYSMATLATAGYVEEGQILPVQKQENMANAKDPNMIILYDLAGYNARFQKHITLGENEILLCNNRNTLKNPSSLKIGDRVFQVSEIQNILPVDMVALGSYGIVVRDLATMEYIEKYLQPKEHSGDSTVIEFSTHWNLKGISKEAYQTKYTALKKELKMFSEKNFKRNYRYSVENKEEYLQSQYEVNGGFLFLGVLIGIIFLTGTVLISYYKQISEGYEDREKMQIMKKLGLSDRLIQKTGAAQILWLFFGPLAVATLHCLVASKIVFRLLGLFGVGSLTLYAGCLSAVLLVFALVYLVIFRLTKKAYTRIVE</sequence>
<organism evidence="8 9">
    <name type="scientific">Oribacterium sinus</name>
    <dbReference type="NCBI Taxonomy" id="237576"/>
    <lineage>
        <taxon>Bacteria</taxon>
        <taxon>Bacillati</taxon>
        <taxon>Bacillota</taxon>
        <taxon>Clostridia</taxon>
        <taxon>Lachnospirales</taxon>
        <taxon>Lachnospiraceae</taxon>
        <taxon>Oribacterium</taxon>
    </lineage>
</organism>
<feature type="transmembrane region" description="Helical" evidence="6">
    <location>
        <begin position="637"/>
        <end position="658"/>
    </location>
</feature>
<dbReference type="PANTHER" id="PTHR46795">
    <property type="entry name" value="ABC TRANSPORTER PERMEASE-RELATED-RELATED"/>
    <property type="match status" value="1"/>
</dbReference>
<evidence type="ECO:0000259" key="7">
    <source>
        <dbReference type="Pfam" id="PF02687"/>
    </source>
</evidence>
<evidence type="ECO:0000256" key="3">
    <source>
        <dbReference type="ARBA" id="ARBA00022692"/>
    </source>
</evidence>
<feature type="transmembrane region" description="Helical" evidence="6">
    <location>
        <begin position="548"/>
        <end position="569"/>
    </location>
</feature>
<feature type="transmembrane region" description="Helical" evidence="6">
    <location>
        <begin position="20"/>
        <end position="42"/>
    </location>
</feature>